<feature type="region of interest" description="Disordered" evidence="1">
    <location>
        <begin position="83"/>
        <end position="109"/>
    </location>
</feature>
<feature type="non-terminal residue" evidence="2">
    <location>
        <position position="1"/>
    </location>
</feature>
<evidence type="ECO:0000256" key="1">
    <source>
        <dbReference type="SAM" id="MobiDB-lite"/>
    </source>
</evidence>
<dbReference type="RefSeq" id="XP_028154627.1">
    <property type="nucleotide sequence ID" value="XM_028298826.1"/>
</dbReference>
<dbReference type="AlphaFoldDB" id="A0A6P7H7S5"/>
<feature type="compositionally biased region" description="Basic and acidic residues" evidence="1">
    <location>
        <begin position="83"/>
        <end position="95"/>
    </location>
</feature>
<gene>
    <name evidence="2" type="primary">LOC114348217</name>
</gene>
<dbReference type="InParanoid" id="A0A6P7H7S5"/>
<reference evidence="2" key="1">
    <citation type="submission" date="2025-08" db="UniProtKB">
        <authorList>
            <consortium name="RefSeq"/>
        </authorList>
    </citation>
    <scope>IDENTIFICATION</scope>
    <source>
        <tissue evidence="2">Whole insect</tissue>
    </source>
</reference>
<accession>A0A6P7H7S5</accession>
<name>A0A6P7H7S5_DIAVI</name>
<organism evidence="2">
    <name type="scientific">Diabrotica virgifera virgifera</name>
    <name type="common">western corn rootworm</name>
    <dbReference type="NCBI Taxonomy" id="50390"/>
    <lineage>
        <taxon>Eukaryota</taxon>
        <taxon>Metazoa</taxon>
        <taxon>Ecdysozoa</taxon>
        <taxon>Arthropoda</taxon>
        <taxon>Hexapoda</taxon>
        <taxon>Insecta</taxon>
        <taxon>Pterygota</taxon>
        <taxon>Neoptera</taxon>
        <taxon>Endopterygota</taxon>
        <taxon>Coleoptera</taxon>
        <taxon>Polyphaga</taxon>
        <taxon>Cucujiformia</taxon>
        <taxon>Chrysomeloidea</taxon>
        <taxon>Chrysomelidae</taxon>
        <taxon>Galerucinae</taxon>
        <taxon>Diabroticina</taxon>
        <taxon>Diabroticites</taxon>
        <taxon>Diabrotica</taxon>
    </lineage>
</organism>
<protein>
    <submittedName>
        <fullName evidence="2">Uncharacterized protein LOC114348217</fullName>
    </submittedName>
</protein>
<sequence>DIEVTKEATSEVEKYNFEFEKPKTALITTVIQDGILGVKTEGPTGTIKSTLKYLPGGIVEVQTEITDASGKPDETRPFLPEAKREYSVSKQETDTMPKSPRMKGESDVEVCEDNTCPNKDSITSGSFDIEDIVLCPKSGKPCRHPIT</sequence>
<evidence type="ECO:0000313" key="2">
    <source>
        <dbReference type="RefSeq" id="XP_028154627.1"/>
    </source>
</evidence>
<proteinExistence type="predicted"/>
<feature type="non-terminal residue" evidence="2">
    <location>
        <position position="147"/>
    </location>
</feature>